<feature type="domain" description="HTH cro/C1-type" evidence="2">
    <location>
        <begin position="14"/>
        <end position="66"/>
    </location>
</feature>
<keyword evidence="4" id="KW-1185">Reference proteome</keyword>
<evidence type="ECO:0000259" key="2">
    <source>
        <dbReference type="PROSITE" id="PS50943"/>
    </source>
</evidence>
<proteinExistence type="predicted"/>
<dbReference type="CDD" id="cd00093">
    <property type="entry name" value="HTH_XRE"/>
    <property type="match status" value="2"/>
</dbReference>
<sequence>MKNIELSFTAAQCRAARGLLNYSQSRVAEVAHIAPATLSEFERGDRIPSHNNLQAIRTSLETAGIIFLDRSGVRLRSGSEENAPSGTPISPGLCRAARYLLNLSQQDLAEVAGIARSTIAEFERGARMPVADNVAAMRKALEAGGAEFIDPSGGGPGVQLRE</sequence>
<accession>A0A9X3UGH6</accession>
<dbReference type="RefSeq" id="WP_267989473.1">
    <property type="nucleotide sequence ID" value="NZ_JAPJZI010000001.1"/>
</dbReference>
<comment type="caution">
    <text evidence="3">The sequence shown here is derived from an EMBL/GenBank/DDBJ whole genome shotgun (WGS) entry which is preliminary data.</text>
</comment>
<reference evidence="3" key="1">
    <citation type="submission" date="2022-11" db="EMBL/GenBank/DDBJ databases">
        <title>Draft genome sequence of Hoeflea poritis E7-10 and Hoeflea prorocentri PM5-8, separated from scleractinian coral Porites lutea and marine dinoflagellate.</title>
        <authorList>
            <person name="Zhang G."/>
            <person name="Wei Q."/>
            <person name="Cai L."/>
        </authorList>
    </citation>
    <scope>NUCLEOTIDE SEQUENCE</scope>
    <source>
        <strain evidence="3">PM5-8</strain>
    </source>
</reference>
<dbReference type="EMBL" id="JAPJZI010000001">
    <property type="protein sequence ID" value="MDA5398031.1"/>
    <property type="molecule type" value="Genomic_DNA"/>
</dbReference>
<dbReference type="InterPro" id="IPR050807">
    <property type="entry name" value="TransReg_Diox_bact_type"/>
</dbReference>
<protein>
    <submittedName>
        <fullName evidence="3">Helix-turn-helix transcriptional regulator</fullName>
    </submittedName>
</protein>
<dbReference type="PANTHER" id="PTHR46797:SF1">
    <property type="entry name" value="METHYLPHOSPHONATE SYNTHASE"/>
    <property type="match status" value="1"/>
</dbReference>
<dbReference type="AlphaFoldDB" id="A0A9X3UGH6"/>
<dbReference type="Pfam" id="PF01381">
    <property type="entry name" value="HTH_3"/>
    <property type="match status" value="2"/>
</dbReference>
<dbReference type="InterPro" id="IPR010982">
    <property type="entry name" value="Lambda_DNA-bd_dom_sf"/>
</dbReference>
<evidence type="ECO:0000313" key="3">
    <source>
        <dbReference type="EMBL" id="MDA5398031.1"/>
    </source>
</evidence>
<name>A0A9X3UGH6_9HYPH</name>
<evidence type="ECO:0000256" key="1">
    <source>
        <dbReference type="ARBA" id="ARBA00023125"/>
    </source>
</evidence>
<dbReference type="InterPro" id="IPR001387">
    <property type="entry name" value="Cro/C1-type_HTH"/>
</dbReference>
<dbReference type="SUPFAM" id="SSF47413">
    <property type="entry name" value="lambda repressor-like DNA-binding domains"/>
    <property type="match status" value="2"/>
</dbReference>
<dbReference type="GO" id="GO:0005829">
    <property type="term" value="C:cytosol"/>
    <property type="evidence" value="ECO:0007669"/>
    <property type="project" value="TreeGrafter"/>
</dbReference>
<keyword evidence="1" id="KW-0238">DNA-binding</keyword>
<dbReference type="GO" id="GO:0003677">
    <property type="term" value="F:DNA binding"/>
    <property type="evidence" value="ECO:0007669"/>
    <property type="project" value="UniProtKB-KW"/>
</dbReference>
<evidence type="ECO:0000313" key="4">
    <source>
        <dbReference type="Proteomes" id="UP001151234"/>
    </source>
</evidence>
<dbReference type="PROSITE" id="PS50943">
    <property type="entry name" value="HTH_CROC1"/>
    <property type="match status" value="2"/>
</dbReference>
<gene>
    <name evidence="3" type="ORF">OQ273_05525</name>
</gene>
<dbReference type="SMART" id="SM00530">
    <property type="entry name" value="HTH_XRE"/>
    <property type="match status" value="2"/>
</dbReference>
<dbReference type="GO" id="GO:0003700">
    <property type="term" value="F:DNA-binding transcription factor activity"/>
    <property type="evidence" value="ECO:0007669"/>
    <property type="project" value="TreeGrafter"/>
</dbReference>
<feature type="domain" description="HTH cro/C1-type" evidence="2">
    <location>
        <begin position="95"/>
        <end position="148"/>
    </location>
</feature>
<dbReference type="Gene3D" id="1.10.260.40">
    <property type="entry name" value="lambda repressor-like DNA-binding domains"/>
    <property type="match status" value="2"/>
</dbReference>
<organism evidence="3 4">
    <name type="scientific">Hoeflea prorocentri</name>
    <dbReference type="NCBI Taxonomy" id="1922333"/>
    <lineage>
        <taxon>Bacteria</taxon>
        <taxon>Pseudomonadati</taxon>
        <taxon>Pseudomonadota</taxon>
        <taxon>Alphaproteobacteria</taxon>
        <taxon>Hyphomicrobiales</taxon>
        <taxon>Rhizobiaceae</taxon>
        <taxon>Hoeflea</taxon>
    </lineage>
</organism>
<dbReference type="Proteomes" id="UP001151234">
    <property type="component" value="Unassembled WGS sequence"/>
</dbReference>
<dbReference type="PANTHER" id="PTHR46797">
    <property type="entry name" value="HTH-TYPE TRANSCRIPTIONAL REGULATOR"/>
    <property type="match status" value="1"/>
</dbReference>